<dbReference type="VEuPathDB" id="TrichDB:TVAG_566780"/>
<dbReference type="SMR" id="A2GMW9"/>
<reference evidence="2" key="2">
    <citation type="journal article" date="2007" name="Science">
        <title>Draft genome sequence of the sexually transmitted pathogen Trichomonas vaginalis.</title>
        <authorList>
            <person name="Carlton J.M."/>
            <person name="Hirt R.P."/>
            <person name="Silva J.C."/>
            <person name="Delcher A.L."/>
            <person name="Schatz M."/>
            <person name="Zhao Q."/>
            <person name="Wortman J.R."/>
            <person name="Bidwell S.L."/>
            <person name="Alsmark U.C.M."/>
            <person name="Besteiro S."/>
            <person name="Sicheritz-Ponten T."/>
            <person name="Noel C.J."/>
            <person name="Dacks J.B."/>
            <person name="Foster P.G."/>
            <person name="Simillion C."/>
            <person name="Van de Peer Y."/>
            <person name="Miranda-Saavedra D."/>
            <person name="Barton G.J."/>
            <person name="Westrop G.D."/>
            <person name="Mueller S."/>
            <person name="Dessi D."/>
            <person name="Fiori P.L."/>
            <person name="Ren Q."/>
            <person name="Paulsen I."/>
            <person name="Zhang H."/>
            <person name="Bastida-Corcuera F.D."/>
            <person name="Simoes-Barbosa A."/>
            <person name="Brown M.T."/>
            <person name="Hayes R.D."/>
            <person name="Mukherjee M."/>
            <person name="Okumura C.Y."/>
            <person name="Schneider R."/>
            <person name="Smith A.J."/>
            <person name="Vanacova S."/>
            <person name="Villalvazo M."/>
            <person name="Haas B.J."/>
            <person name="Pertea M."/>
            <person name="Feldblyum T.V."/>
            <person name="Utterback T.R."/>
            <person name="Shu C.L."/>
            <person name="Osoegawa K."/>
            <person name="de Jong P.J."/>
            <person name="Hrdy I."/>
            <person name="Horvathova L."/>
            <person name="Zubacova Z."/>
            <person name="Dolezal P."/>
            <person name="Malik S.B."/>
            <person name="Logsdon J.M. Jr."/>
            <person name="Henze K."/>
            <person name="Gupta A."/>
            <person name="Wang C.C."/>
            <person name="Dunne R.L."/>
            <person name="Upcroft J.A."/>
            <person name="Upcroft P."/>
            <person name="White O."/>
            <person name="Salzberg S.L."/>
            <person name="Tang P."/>
            <person name="Chiu C.-H."/>
            <person name="Lee Y.-S."/>
            <person name="Embley T.M."/>
            <person name="Coombs G.H."/>
            <person name="Mottram J.C."/>
            <person name="Tachezy J."/>
            <person name="Fraser-Liggett C.M."/>
            <person name="Johnson P.J."/>
        </authorList>
    </citation>
    <scope>NUCLEOTIDE SEQUENCE [LARGE SCALE GENOMIC DNA]</scope>
    <source>
        <strain evidence="2">G3</strain>
    </source>
</reference>
<evidence type="ECO:0000259" key="1">
    <source>
        <dbReference type="Pfam" id="PF10416"/>
    </source>
</evidence>
<dbReference type="AlphaFoldDB" id="A2GMW9"/>
<dbReference type="InParanoid" id="A2GMW9"/>
<organism evidence="2 3">
    <name type="scientific">Trichomonas vaginalis (strain ATCC PRA-98 / G3)</name>
    <dbReference type="NCBI Taxonomy" id="412133"/>
    <lineage>
        <taxon>Eukaryota</taxon>
        <taxon>Metamonada</taxon>
        <taxon>Parabasalia</taxon>
        <taxon>Trichomonadida</taxon>
        <taxon>Trichomonadidae</taxon>
        <taxon>Trichomonas</taxon>
    </lineage>
</organism>
<proteinExistence type="predicted"/>
<dbReference type="InterPro" id="IPR018845">
    <property type="entry name" value="Initiator-bd"/>
</dbReference>
<dbReference type="Proteomes" id="UP000001542">
    <property type="component" value="Unassembled WGS sequence"/>
</dbReference>
<reference evidence="2" key="1">
    <citation type="submission" date="2006-10" db="EMBL/GenBank/DDBJ databases">
        <authorList>
            <person name="Amadeo P."/>
            <person name="Zhao Q."/>
            <person name="Wortman J."/>
            <person name="Fraser-Liggett C."/>
            <person name="Carlton J."/>
        </authorList>
    </citation>
    <scope>NUCLEOTIDE SEQUENCE</scope>
    <source>
        <strain evidence="2">G3</strain>
    </source>
</reference>
<dbReference type="Pfam" id="PF10416">
    <property type="entry name" value="IBD"/>
    <property type="match status" value="1"/>
</dbReference>
<name>A2GMW9_TRIV3</name>
<dbReference type="OrthoDB" id="10494191at2759"/>
<sequence>MKQTNAGGPGSKPMYWDILSDIDKLGYEELQKEIATTIAISGRSKFCKNFNVIFDKIRNYIVRHNESDKTRSLVCGIVWMNEVLALNTRQLITLIGKCKSSVNSEFQSIGYVTVPMETNAAIELAGKFPFLRDSIVLTRQWTLRRHTSTITNSVPQPQSEKIQHNAEISTFIPDYQYNSDDLSCPFTDFVDDSSWISGDDFLYTAVSKTILGTAALRSTLPKITV</sequence>
<evidence type="ECO:0000313" key="3">
    <source>
        <dbReference type="Proteomes" id="UP000001542"/>
    </source>
</evidence>
<accession>A2GMW9</accession>
<protein>
    <recommendedName>
        <fullName evidence="1">Initiator binding domain-containing protein</fullName>
    </recommendedName>
</protein>
<gene>
    <name evidence="2" type="ORF">TVAG_566780</name>
</gene>
<feature type="domain" description="Initiator binding" evidence="1">
    <location>
        <begin position="23"/>
        <end position="147"/>
    </location>
</feature>
<dbReference type="VEuPathDB" id="TrichDB:TVAGG3_0613480"/>
<dbReference type="EMBL" id="DS117536">
    <property type="protein sequence ID" value="EAX81496.1"/>
    <property type="molecule type" value="Genomic_DNA"/>
</dbReference>
<evidence type="ECO:0000313" key="2">
    <source>
        <dbReference type="EMBL" id="EAX81496.1"/>
    </source>
</evidence>
<keyword evidence="3" id="KW-1185">Reference proteome</keyword>